<accession>A0A1G8XTU7</accession>
<dbReference type="EMBL" id="FNFO01000001">
    <property type="protein sequence ID" value="SDJ93971.1"/>
    <property type="molecule type" value="Genomic_DNA"/>
</dbReference>
<dbReference type="RefSeq" id="WP_089678538.1">
    <property type="nucleotide sequence ID" value="NZ_FNFO01000001.1"/>
</dbReference>
<gene>
    <name evidence="1" type="ORF">SAMN05421823_101474</name>
</gene>
<name>A0A1G8XTU7_9BACT</name>
<proteinExistence type="predicted"/>
<evidence type="ECO:0000313" key="2">
    <source>
        <dbReference type="Proteomes" id="UP000198510"/>
    </source>
</evidence>
<dbReference type="OrthoDB" id="1523307at2"/>
<protein>
    <submittedName>
        <fullName evidence="1">Uncharacterized protein</fullName>
    </submittedName>
</protein>
<dbReference type="STRING" id="1075417.SAMN05421823_101474"/>
<keyword evidence="2" id="KW-1185">Reference proteome</keyword>
<sequence length="239" mass="28346">MKKLTPNWLTEGLIDFEYKKYLLLSYFQQVEACFSQTHLYPTFSELVFHYQNLISVKENKQLLRENFPKEISRDEFRRLKLIYEEMVEDDGVMKELQEIISFSLPEFERYLEEGKAIYQYVAENLHISPVGLVPLDTTAGFLFLLQPTGRDTEVYEYRITIFENAEENYRGIRVSHLESVQKPRLYTYEMLKIDLVRRYKAIANPAAYLIESRVMCPMQETLLPVAKRSFVRYMAKQAA</sequence>
<dbReference type="AlphaFoldDB" id="A0A1G8XTU7"/>
<dbReference type="Proteomes" id="UP000198510">
    <property type="component" value="Unassembled WGS sequence"/>
</dbReference>
<reference evidence="1 2" key="1">
    <citation type="submission" date="2016-10" db="EMBL/GenBank/DDBJ databases">
        <authorList>
            <person name="de Groot N.N."/>
        </authorList>
    </citation>
    <scope>NUCLEOTIDE SEQUENCE [LARGE SCALE GENOMIC DNA]</scope>
    <source>
        <strain evidence="1 2">DSM 25186</strain>
    </source>
</reference>
<organism evidence="1 2">
    <name type="scientific">Catalinimonas alkaloidigena</name>
    <dbReference type="NCBI Taxonomy" id="1075417"/>
    <lineage>
        <taxon>Bacteria</taxon>
        <taxon>Pseudomonadati</taxon>
        <taxon>Bacteroidota</taxon>
        <taxon>Cytophagia</taxon>
        <taxon>Cytophagales</taxon>
        <taxon>Catalimonadaceae</taxon>
        <taxon>Catalinimonas</taxon>
    </lineage>
</organism>
<evidence type="ECO:0000313" key="1">
    <source>
        <dbReference type="EMBL" id="SDJ93971.1"/>
    </source>
</evidence>